<gene>
    <name evidence="10" type="ORF">RND71_044175</name>
</gene>
<evidence type="ECO:0000313" key="11">
    <source>
        <dbReference type="Proteomes" id="UP001291623"/>
    </source>
</evidence>
<evidence type="ECO:0000256" key="1">
    <source>
        <dbReference type="ARBA" id="ARBA00004123"/>
    </source>
</evidence>
<dbReference type="PANTHER" id="PTHR45771:SF6">
    <property type="entry name" value="HOMEOTIC PROTEIN SEX COMBS REDUCED"/>
    <property type="match status" value="1"/>
</dbReference>
<feature type="DNA-binding region" description="Homeobox" evidence="6">
    <location>
        <begin position="492"/>
        <end position="551"/>
    </location>
</feature>
<evidence type="ECO:0000256" key="6">
    <source>
        <dbReference type="PROSITE-ProRule" id="PRU00108"/>
    </source>
</evidence>
<keyword evidence="11" id="KW-1185">Reference proteome</keyword>
<feature type="compositionally biased region" description="Low complexity" evidence="8">
    <location>
        <begin position="194"/>
        <end position="210"/>
    </location>
</feature>
<dbReference type="EMBL" id="JAVYJV010000103">
    <property type="protein sequence ID" value="KAK4336690.1"/>
    <property type="molecule type" value="Genomic_DNA"/>
</dbReference>
<proteinExistence type="predicted"/>
<dbReference type="SMART" id="SM00389">
    <property type="entry name" value="HOX"/>
    <property type="match status" value="1"/>
</dbReference>
<dbReference type="GO" id="GO:0045944">
    <property type="term" value="P:positive regulation of transcription by RNA polymerase II"/>
    <property type="evidence" value="ECO:0007669"/>
    <property type="project" value="TreeGrafter"/>
</dbReference>
<dbReference type="InterPro" id="IPR050609">
    <property type="entry name" value="Antp_homeobox_Deformed_sf"/>
</dbReference>
<comment type="caution">
    <text evidence="10">The sequence shown here is derived from an EMBL/GenBank/DDBJ whole genome shotgun (WGS) entry which is preliminary data.</text>
</comment>
<feature type="compositionally biased region" description="Low complexity" evidence="8">
    <location>
        <begin position="24"/>
        <end position="42"/>
    </location>
</feature>
<dbReference type="GO" id="GO:0000981">
    <property type="term" value="F:DNA-binding transcription factor activity, RNA polymerase II-specific"/>
    <property type="evidence" value="ECO:0007669"/>
    <property type="project" value="InterPro"/>
</dbReference>
<feature type="region of interest" description="Disordered" evidence="8">
    <location>
        <begin position="16"/>
        <end position="76"/>
    </location>
</feature>
<feature type="compositionally biased region" description="Polar residues" evidence="8">
    <location>
        <begin position="223"/>
        <end position="251"/>
    </location>
</feature>
<evidence type="ECO:0000256" key="8">
    <source>
        <dbReference type="SAM" id="MobiDB-lite"/>
    </source>
</evidence>
<feature type="domain" description="Homeobox" evidence="9">
    <location>
        <begin position="490"/>
        <end position="550"/>
    </location>
</feature>
<dbReference type="SUPFAM" id="SSF46689">
    <property type="entry name" value="Homeodomain-like"/>
    <property type="match status" value="1"/>
</dbReference>
<feature type="compositionally biased region" description="Low complexity" evidence="8">
    <location>
        <begin position="252"/>
        <end position="263"/>
    </location>
</feature>
<feature type="compositionally biased region" description="Polar residues" evidence="8">
    <location>
        <begin position="681"/>
        <end position="690"/>
    </location>
</feature>
<feature type="region of interest" description="Disordered" evidence="8">
    <location>
        <begin position="91"/>
        <end position="147"/>
    </location>
</feature>
<protein>
    <recommendedName>
        <fullName evidence="9">Homeobox domain-containing protein</fullName>
    </recommendedName>
</protein>
<feature type="compositionally biased region" description="Polar residues" evidence="8">
    <location>
        <begin position="119"/>
        <end position="141"/>
    </location>
</feature>
<accession>A0AAE1QNK4</accession>
<organism evidence="10 11">
    <name type="scientific">Anisodus tanguticus</name>
    <dbReference type="NCBI Taxonomy" id="243964"/>
    <lineage>
        <taxon>Eukaryota</taxon>
        <taxon>Viridiplantae</taxon>
        <taxon>Streptophyta</taxon>
        <taxon>Embryophyta</taxon>
        <taxon>Tracheophyta</taxon>
        <taxon>Spermatophyta</taxon>
        <taxon>Magnoliopsida</taxon>
        <taxon>eudicotyledons</taxon>
        <taxon>Gunneridae</taxon>
        <taxon>Pentapetalae</taxon>
        <taxon>asterids</taxon>
        <taxon>lamiids</taxon>
        <taxon>Solanales</taxon>
        <taxon>Solanaceae</taxon>
        <taxon>Solanoideae</taxon>
        <taxon>Hyoscyameae</taxon>
        <taxon>Anisodus</taxon>
    </lineage>
</organism>
<dbReference type="CDD" id="cd00086">
    <property type="entry name" value="homeodomain"/>
    <property type="match status" value="1"/>
</dbReference>
<keyword evidence="5 6" id="KW-0539">Nucleus</keyword>
<keyword evidence="3 6" id="KW-0238">DNA-binding</keyword>
<dbReference type="Pfam" id="PF00046">
    <property type="entry name" value="Homeodomain"/>
    <property type="match status" value="1"/>
</dbReference>
<dbReference type="PANTHER" id="PTHR45771">
    <property type="entry name" value="HOMEOTIC PROTEIN DEFORMED"/>
    <property type="match status" value="1"/>
</dbReference>
<dbReference type="PROSITE" id="PS00027">
    <property type="entry name" value="HOMEOBOX_1"/>
    <property type="match status" value="1"/>
</dbReference>
<dbReference type="GO" id="GO:0000978">
    <property type="term" value="F:RNA polymerase II cis-regulatory region sequence-specific DNA binding"/>
    <property type="evidence" value="ECO:0007669"/>
    <property type="project" value="TreeGrafter"/>
</dbReference>
<feature type="compositionally biased region" description="Polar residues" evidence="8">
    <location>
        <begin position="44"/>
        <end position="76"/>
    </location>
</feature>
<keyword evidence="4 6" id="KW-0371">Homeobox</keyword>
<feature type="compositionally biased region" description="Low complexity" evidence="8">
    <location>
        <begin position="665"/>
        <end position="680"/>
    </location>
</feature>
<evidence type="ECO:0000256" key="2">
    <source>
        <dbReference type="ARBA" id="ARBA00022473"/>
    </source>
</evidence>
<dbReference type="PRINTS" id="PR00024">
    <property type="entry name" value="HOMEOBOX"/>
</dbReference>
<evidence type="ECO:0000313" key="10">
    <source>
        <dbReference type="EMBL" id="KAK4336690.1"/>
    </source>
</evidence>
<dbReference type="AlphaFoldDB" id="A0AAE1QNK4"/>
<keyword evidence="2" id="KW-0217">Developmental protein</keyword>
<evidence type="ECO:0000259" key="9">
    <source>
        <dbReference type="PROSITE" id="PS50071"/>
    </source>
</evidence>
<feature type="region of interest" description="Disordered" evidence="8">
    <location>
        <begin position="549"/>
        <end position="626"/>
    </location>
</feature>
<dbReference type="PROSITE" id="PS50071">
    <property type="entry name" value="HOMEOBOX_2"/>
    <property type="match status" value="1"/>
</dbReference>
<feature type="compositionally biased region" description="Low complexity" evidence="8">
    <location>
        <begin position="572"/>
        <end position="599"/>
    </location>
</feature>
<sequence length="763" mass="81410">MSVYLMNSGHSNSFLGSEYSPQAASQHHPSSLQPQQQHPALSYGYTSLHSSNSVQLQTPSHTQLPPGQASSQHHMQANSANMQHLPHLQQQHLQHLQNQQAAAHLQHMSHHQHPLYGTSDLTINSPTSAYSSVSTPPQQLSGAAPQQHVQQQYYSSFSGTDHFGQLGSNLSGLSSLTSNLSSASSFGRHLHTSSYNGGSSNNGPASNSSASGGGGGSSTPTTPIHNSLLNNAATPPSYGGSTTPQLQQSGASSQNSNTSLLTSHHLHGTGQSPPIASHLLNSSTASSSNSSLSTTNSSGNNGPQSNAANNATNLSSLHHQQPQATQQHLSQLNQFSQLSLNHHTASSHLANSHHSAHALDQQHLSLTGAPHLTQHLHHPHHHQSMGIPHGYPMSSLSVSNGAANHSIGDLAATPISSASNMADSLASASDDDDSQSIRSMGEDCKNILNQNSSLSVDNNDSNGGTIIYAWMKKAGLNDESGMSLNNYNAIDAKRQRTAYTRHQILELEKEFHFNRYLTRRRRIEIAHNLSLSERQIKIWFQNRRMKWKKDNKLPNTKNVKKKNPQNSGGGQSTNSNNSNNLQNNSNNNSLNKTNNGNLQQTNSTPHHLQNGINGSSSSGLDPSSSNNYDLSMSAMYGQNGLGSVGNGSIPSHLLGTAAAAATLTNNNSSSSSATNGPNSNEHGSNLNSLIDGNGHMLVEPKQEPDINMHIMQLRNVWPITAVRIILCGGTFCLTGSRVINDAACQEPEHQFYSLFSLTAAAAD</sequence>
<evidence type="ECO:0000256" key="5">
    <source>
        <dbReference type="ARBA" id="ARBA00023242"/>
    </source>
</evidence>
<feature type="region of interest" description="Disordered" evidence="8">
    <location>
        <begin position="194"/>
        <end position="310"/>
    </location>
</feature>
<dbReference type="InterPro" id="IPR009057">
    <property type="entry name" value="Homeodomain-like_sf"/>
</dbReference>
<dbReference type="GO" id="GO:0005654">
    <property type="term" value="C:nucleoplasm"/>
    <property type="evidence" value="ECO:0007669"/>
    <property type="project" value="TreeGrafter"/>
</dbReference>
<evidence type="ECO:0000256" key="7">
    <source>
        <dbReference type="RuleBase" id="RU000682"/>
    </source>
</evidence>
<dbReference type="Proteomes" id="UP001291623">
    <property type="component" value="Unassembled WGS sequence"/>
</dbReference>
<name>A0AAE1QNK4_9SOLA</name>
<feature type="region of interest" description="Disordered" evidence="8">
    <location>
        <begin position="665"/>
        <end position="695"/>
    </location>
</feature>
<feature type="compositionally biased region" description="Polar residues" evidence="8">
    <location>
        <begin position="600"/>
        <end position="614"/>
    </location>
</feature>
<dbReference type="Gene3D" id="1.10.10.60">
    <property type="entry name" value="Homeodomain-like"/>
    <property type="match status" value="1"/>
</dbReference>
<evidence type="ECO:0000256" key="4">
    <source>
        <dbReference type="ARBA" id="ARBA00023155"/>
    </source>
</evidence>
<feature type="compositionally biased region" description="Low complexity" evidence="8">
    <location>
        <begin position="91"/>
        <end position="106"/>
    </location>
</feature>
<feature type="compositionally biased region" description="Low complexity" evidence="8">
    <location>
        <begin position="615"/>
        <end position="625"/>
    </location>
</feature>
<dbReference type="InterPro" id="IPR017970">
    <property type="entry name" value="Homeobox_CS"/>
</dbReference>
<dbReference type="GO" id="GO:0009952">
    <property type="term" value="P:anterior/posterior pattern specification"/>
    <property type="evidence" value="ECO:0007669"/>
    <property type="project" value="TreeGrafter"/>
</dbReference>
<dbReference type="InterPro" id="IPR001356">
    <property type="entry name" value="HD"/>
</dbReference>
<dbReference type="InterPro" id="IPR020479">
    <property type="entry name" value="HD_metazoa"/>
</dbReference>
<reference evidence="10" key="1">
    <citation type="submission" date="2023-12" db="EMBL/GenBank/DDBJ databases">
        <title>Genome assembly of Anisodus tanguticus.</title>
        <authorList>
            <person name="Wang Y.-J."/>
        </authorList>
    </citation>
    <scope>NUCLEOTIDE SEQUENCE</scope>
    <source>
        <strain evidence="10">KB-2021</strain>
        <tissue evidence="10">Leaf</tissue>
    </source>
</reference>
<feature type="compositionally biased region" description="Low complexity" evidence="8">
    <location>
        <begin position="276"/>
        <end position="310"/>
    </location>
</feature>
<comment type="subcellular location">
    <subcellularLocation>
        <location evidence="1 6 7">Nucleus</location>
    </subcellularLocation>
</comment>
<evidence type="ECO:0000256" key="3">
    <source>
        <dbReference type="ARBA" id="ARBA00023125"/>
    </source>
</evidence>